<proteinExistence type="predicted"/>
<dbReference type="Proteomes" id="UP000737402">
    <property type="component" value="Unassembled WGS sequence"/>
</dbReference>
<reference evidence="1 2" key="1">
    <citation type="submission" date="2021-01" db="EMBL/GenBank/DDBJ databases">
        <title>Genomic Encyclopedia of Type Strains, Phase IV (KMG-IV): sequencing the most valuable type-strain genomes for metagenomic binning, comparative biology and taxonomic classification.</title>
        <authorList>
            <person name="Goeker M."/>
        </authorList>
    </citation>
    <scope>NUCLEOTIDE SEQUENCE [LARGE SCALE GENOMIC DNA]</scope>
    <source>
        <strain evidence="1 2">DSM 25879</strain>
    </source>
</reference>
<dbReference type="RefSeq" id="WP_204412428.1">
    <property type="nucleotide sequence ID" value="NZ_JAFBED010000001.1"/>
</dbReference>
<sequence>MKTLQVKIGEHHMKLLSPYTHILAKFKEEYEILKGNKRVKPDILIYLESGYGTSFINYEVDNFRENGKITFRRSDYQITVDSDYKVAKLYFHDDLALKHAMMNLYSSFIVYHNWGLLIHSSAVVNDSKGFIFAGQSGAGKSTSAMLSMPRTILSDEAAIVKIDKGVSTVYHSPFRSEIKPTNLTEYSPVEGIYLLHQSHDIHKHAIKKSDAFLQLMDKVFYWSREAEDTKKIIALLKKLVKLTPVHHLYFQKNDKFWEVIS</sequence>
<protein>
    <submittedName>
        <fullName evidence="1">Uncharacterized protein</fullName>
    </submittedName>
</protein>
<name>A0ABS2NUE4_9BACI</name>
<evidence type="ECO:0000313" key="1">
    <source>
        <dbReference type="EMBL" id="MBM7618249.1"/>
    </source>
</evidence>
<dbReference type="SUPFAM" id="SSF53795">
    <property type="entry name" value="PEP carboxykinase-like"/>
    <property type="match status" value="1"/>
</dbReference>
<evidence type="ECO:0000313" key="2">
    <source>
        <dbReference type="Proteomes" id="UP000737402"/>
    </source>
</evidence>
<organism evidence="1 2">
    <name type="scientific">Sutcliffiella tianshenii</name>
    <dbReference type="NCBI Taxonomy" id="1463404"/>
    <lineage>
        <taxon>Bacteria</taxon>
        <taxon>Bacillati</taxon>
        <taxon>Bacillota</taxon>
        <taxon>Bacilli</taxon>
        <taxon>Bacillales</taxon>
        <taxon>Bacillaceae</taxon>
        <taxon>Sutcliffiella</taxon>
    </lineage>
</organism>
<accession>A0ABS2NUE4</accession>
<keyword evidence="2" id="KW-1185">Reference proteome</keyword>
<gene>
    <name evidence="1" type="ORF">JOC95_000091</name>
</gene>
<dbReference type="InterPro" id="IPR027417">
    <property type="entry name" value="P-loop_NTPase"/>
</dbReference>
<comment type="caution">
    <text evidence="1">The sequence shown here is derived from an EMBL/GenBank/DDBJ whole genome shotgun (WGS) entry which is preliminary data.</text>
</comment>
<dbReference type="EMBL" id="JAFBED010000001">
    <property type="protein sequence ID" value="MBM7618249.1"/>
    <property type="molecule type" value="Genomic_DNA"/>
</dbReference>
<dbReference type="Gene3D" id="3.40.50.300">
    <property type="entry name" value="P-loop containing nucleotide triphosphate hydrolases"/>
    <property type="match status" value="1"/>
</dbReference>